<gene>
    <name evidence="2" type="ORF">GWK47_017520</name>
</gene>
<dbReference type="OrthoDB" id="6358391at2759"/>
<proteinExistence type="predicted"/>
<evidence type="ECO:0000313" key="2">
    <source>
        <dbReference type="EMBL" id="KAG0712851.1"/>
    </source>
</evidence>
<evidence type="ECO:0000256" key="1">
    <source>
        <dbReference type="SAM" id="MobiDB-lite"/>
    </source>
</evidence>
<feature type="region of interest" description="Disordered" evidence="1">
    <location>
        <begin position="1"/>
        <end position="53"/>
    </location>
</feature>
<comment type="caution">
    <text evidence="2">The sequence shown here is derived from an EMBL/GenBank/DDBJ whole genome shotgun (WGS) entry which is preliminary data.</text>
</comment>
<dbReference type="EMBL" id="JACEEZ010022040">
    <property type="protein sequence ID" value="KAG0712851.1"/>
    <property type="molecule type" value="Genomic_DNA"/>
</dbReference>
<feature type="region of interest" description="Disordered" evidence="1">
    <location>
        <begin position="71"/>
        <end position="104"/>
    </location>
</feature>
<evidence type="ECO:0000313" key="3">
    <source>
        <dbReference type="Proteomes" id="UP000770661"/>
    </source>
</evidence>
<feature type="compositionally biased region" description="Polar residues" evidence="1">
    <location>
        <begin position="87"/>
        <end position="96"/>
    </location>
</feature>
<sequence>MYDEVIDELSSPRRQDSDDETEEEEDEEKEDSYIQRKQKGSGIPLLHPTDMPSTTAIRVQPSAIHMHRPDLQDFSQDDSDSDERSLHSPNPSQRETTSLCSTSSGFSSHSNNLFSAHRSQNTSSQLHPPTAHLAVSATVSTTSVKVVMVATVIVKKDKKRLGEEKFPSKAKSVWAHGGGSYIRSLFGLEEPVSYAGQYTLVGSSKPIKLRSPNTLRAISSYQGSAGTRNSPMWYSFGKLELAVRYHHNTNMLDVKVMQLTHLPPGKEHIKLDLQVRVMPVKREKWLAITPGEGHQGEDNPNTSCSLKSLFHIYKQIKKLSDKRLGVSGFVLGSRSHTHLALGHGLLPDLDAQLLDDRWQSFMLPLRKGTQVQDHLGTALVALSCCERVHGTLTFTVDTLHLRNIKVLRLGSKVVSSFKTQVTVFVRAKVITEGCRVREKELCCMPLERPKDSKEHGWEAVFKRNCSLTFSVPKAKVHASCVVLEMHGQARQTVRSAKSCWAKLFLDRRNSLVGKIVADLCLAWSVLVCLETRWMPDSHTGALL</sequence>
<protein>
    <submittedName>
        <fullName evidence="2">Uncharacterized protein</fullName>
    </submittedName>
</protein>
<feature type="compositionally biased region" description="Acidic residues" evidence="1">
    <location>
        <begin position="17"/>
        <end position="30"/>
    </location>
</feature>
<dbReference type="Proteomes" id="UP000770661">
    <property type="component" value="Unassembled WGS sequence"/>
</dbReference>
<organism evidence="2 3">
    <name type="scientific">Chionoecetes opilio</name>
    <name type="common">Atlantic snow crab</name>
    <name type="synonym">Cancer opilio</name>
    <dbReference type="NCBI Taxonomy" id="41210"/>
    <lineage>
        <taxon>Eukaryota</taxon>
        <taxon>Metazoa</taxon>
        <taxon>Ecdysozoa</taxon>
        <taxon>Arthropoda</taxon>
        <taxon>Crustacea</taxon>
        <taxon>Multicrustacea</taxon>
        <taxon>Malacostraca</taxon>
        <taxon>Eumalacostraca</taxon>
        <taxon>Eucarida</taxon>
        <taxon>Decapoda</taxon>
        <taxon>Pleocyemata</taxon>
        <taxon>Brachyura</taxon>
        <taxon>Eubrachyura</taxon>
        <taxon>Majoidea</taxon>
        <taxon>Majidae</taxon>
        <taxon>Chionoecetes</taxon>
    </lineage>
</organism>
<reference evidence="2" key="1">
    <citation type="submission" date="2020-07" db="EMBL/GenBank/DDBJ databases">
        <title>The High-quality genome of the commercially important snow crab, Chionoecetes opilio.</title>
        <authorList>
            <person name="Jeong J.-H."/>
            <person name="Ryu S."/>
        </authorList>
    </citation>
    <scope>NUCLEOTIDE SEQUENCE</scope>
    <source>
        <strain evidence="2">MADBK_172401_WGS</strain>
        <tissue evidence="2">Digestive gland</tissue>
    </source>
</reference>
<accession>A0A8J4XQX0</accession>
<keyword evidence="3" id="KW-1185">Reference proteome</keyword>
<name>A0A8J4XQX0_CHIOP</name>
<dbReference type="AlphaFoldDB" id="A0A8J4XQX0"/>